<dbReference type="EMBL" id="MHLI01000004">
    <property type="protein sequence ID" value="OGZ06380.1"/>
    <property type="molecule type" value="Genomic_DNA"/>
</dbReference>
<comment type="caution">
    <text evidence="7">The sequence shown here is derived from an EMBL/GenBank/DDBJ whole genome shotgun (WGS) entry which is preliminary data.</text>
</comment>
<sequence length="143" mass="15704">MHIRIKRIDKTLPLPEYKTPGAAGFDLSVRVTTMIPAHVIGYVPLNVVIEPPEGYYVALVARSSLHKRGLMPANGFGVGDRDFCGNGDEYTAALLNFTDHDITIERGDRIMQVVISPVARVNFKEVDDMGNDDRGGFGTTGER</sequence>
<dbReference type="Pfam" id="PF00692">
    <property type="entry name" value="dUTPase"/>
    <property type="match status" value="1"/>
</dbReference>
<accession>A0A1G2D0C5</accession>
<organism evidence="7 8">
    <name type="scientific">Candidatus Lloydbacteria bacterium RIFCSPHIGHO2_01_FULL_49_22</name>
    <dbReference type="NCBI Taxonomy" id="1798658"/>
    <lineage>
        <taxon>Bacteria</taxon>
        <taxon>Candidatus Lloydiibacteriota</taxon>
    </lineage>
</organism>
<evidence type="ECO:0000313" key="7">
    <source>
        <dbReference type="EMBL" id="OGZ06380.1"/>
    </source>
</evidence>
<name>A0A1G2D0C5_9BACT</name>
<dbReference type="Gene3D" id="2.70.40.10">
    <property type="match status" value="1"/>
</dbReference>
<evidence type="ECO:0000259" key="6">
    <source>
        <dbReference type="Pfam" id="PF00692"/>
    </source>
</evidence>
<dbReference type="EC" id="3.6.1.23" evidence="2"/>
<evidence type="ECO:0000256" key="3">
    <source>
        <dbReference type="ARBA" id="ARBA00022801"/>
    </source>
</evidence>
<evidence type="ECO:0000256" key="2">
    <source>
        <dbReference type="ARBA" id="ARBA00012379"/>
    </source>
</evidence>
<dbReference type="Proteomes" id="UP000177122">
    <property type="component" value="Unassembled WGS sequence"/>
</dbReference>
<dbReference type="GO" id="GO:0004170">
    <property type="term" value="F:dUTP diphosphatase activity"/>
    <property type="evidence" value="ECO:0007669"/>
    <property type="project" value="UniProtKB-EC"/>
</dbReference>
<dbReference type="InterPro" id="IPR029054">
    <property type="entry name" value="dUTPase-like"/>
</dbReference>
<dbReference type="InterPro" id="IPR033704">
    <property type="entry name" value="dUTPase_trimeric"/>
</dbReference>
<dbReference type="PANTHER" id="PTHR11241:SF0">
    <property type="entry name" value="DEOXYURIDINE 5'-TRIPHOSPHATE NUCLEOTIDOHYDROLASE"/>
    <property type="match status" value="1"/>
</dbReference>
<dbReference type="CDD" id="cd07557">
    <property type="entry name" value="trimeric_dUTPase"/>
    <property type="match status" value="1"/>
</dbReference>
<dbReference type="GO" id="GO:0046081">
    <property type="term" value="P:dUTP catabolic process"/>
    <property type="evidence" value="ECO:0007669"/>
    <property type="project" value="InterPro"/>
</dbReference>
<feature type="domain" description="dUTPase-like" evidence="6">
    <location>
        <begin position="13"/>
        <end position="140"/>
    </location>
</feature>
<gene>
    <name evidence="7" type="ORF">A2845_00985</name>
</gene>
<evidence type="ECO:0000256" key="5">
    <source>
        <dbReference type="ARBA" id="ARBA00047686"/>
    </source>
</evidence>
<evidence type="ECO:0000256" key="1">
    <source>
        <dbReference type="ARBA" id="ARBA00006581"/>
    </source>
</evidence>
<dbReference type="InterPro" id="IPR008181">
    <property type="entry name" value="dUTPase"/>
</dbReference>
<dbReference type="GO" id="GO:0006226">
    <property type="term" value="P:dUMP biosynthetic process"/>
    <property type="evidence" value="ECO:0007669"/>
    <property type="project" value="InterPro"/>
</dbReference>
<protein>
    <recommendedName>
        <fullName evidence="2">dUTP diphosphatase</fullName>
        <ecNumber evidence="2">3.6.1.23</ecNumber>
    </recommendedName>
</protein>
<evidence type="ECO:0000313" key="8">
    <source>
        <dbReference type="Proteomes" id="UP000177122"/>
    </source>
</evidence>
<keyword evidence="3" id="KW-0378">Hydrolase</keyword>
<keyword evidence="4" id="KW-0546">Nucleotide metabolism</keyword>
<dbReference type="GO" id="GO:0000287">
    <property type="term" value="F:magnesium ion binding"/>
    <property type="evidence" value="ECO:0007669"/>
    <property type="project" value="InterPro"/>
</dbReference>
<reference evidence="7 8" key="1">
    <citation type="journal article" date="2016" name="Nat. Commun.">
        <title>Thousands of microbial genomes shed light on interconnected biogeochemical processes in an aquifer system.</title>
        <authorList>
            <person name="Anantharaman K."/>
            <person name="Brown C.T."/>
            <person name="Hug L.A."/>
            <person name="Sharon I."/>
            <person name="Castelle C.J."/>
            <person name="Probst A.J."/>
            <person name="Thomas B.C."/>
            <person name="Singh A."/>
            <person name="Wilkins M.J."/>
            <person name="Karaoz U."/>
            <person name="Brodie E.L."/>
            <person name="Williams K.H."/>
            <person name="Hubbard S.S."/>
            <person name="Banfield J.F."/>
        </authorList>
    </citation>
    <scope>NUCLEOTIDE SEQUENCE [LARGE SCALE GENOMIC DNA]</scope>
</reference>
<comment type="catalytic activity">
    <reaction evidence="5">
        <text>dUTP + H2O = dUMP + diphosphate + H(+)</text>
        <dbReference type="Rhea" id="RHEA:10248"/>
        <dbReference type="ChEBI" id="CHEBI:15377"/>
        <dbReference type="ChEBI" id="CHEBI:15378"/>
        <dbReference type="ChEBI" id="CHEBI:33019"/>
        <dbReference type="ChEBI" id="CHEBI:61555"/>
        <dbReference type="ChEBI" id="CHEBI:246422"/>
        <dbReference type="EC" id="3.6.1.23"/>
    </reaction>
</comment>
<comment type="similarity">
    <text evidence="1">Belongs to the dUTPase family.</text>
</comment>
<dbReference type="SUPFAM" id="SSF51283">
    <property type="entry name" value="dUTPase-like"/>
    <property type="match status" value="1"/>
</dbReference>
<proteinExistence type="inferred from homology"/>
<dbReference type="InterPro" id="IPR036157">
    <property type="entry name" value="dUTPase-like_sf"/>
</dbReference>
<dbReference type="AlphaFoldDB" id="A0A1G2D0C5"/>
<dbReference type="PANTHER" id="PTHR11241">
    <property type="entry name" value="DEOXYURIDINE 5'-TRIPHOSPHATE NUCLEOTIDOHYDROLASE"/>
    <property type="match status" value="1"/>
</dbReference>
<evidence type="ECO:0000256" key="4">
    <source>
        <dbReference type="ARBA" id="ARBA00023080"/>
    </source>
</evidence>